<dbReference type="PANTHER" id="PTHR43056">
    <property type="entry name" value="PEPTIDASE S9 PROLYL OLIGOPEPTIDASE"/>
    <property type="match status" value="1"/>
</dbReference>
<organism evidence="3 4">
    <name type="scientific">Catenisphaera adipataccumulans</name>
    <dbReference type="NCBI Taxonomy" id="700500"/>
    <lineage>
        <taxon>Bacteria</taxon>
        <taxon>Bacillati</taxon>
        <taxon>Bacillota</taxon>
        <taxon>Erysipelotrichia</taxon>
        <taxon>Erysipelotrichales</taxon>
        <taxon>Erysipelotrichaceae</taxon>
        <taxon>Catenisphaera</taxon>
    </lineage>
</organism>
<dbReference type="EMBL" id="JACHHK010000004">
    <property type="protein sequence ID" value="MBB5183337.1"/>
    <property type="molecule type" value="Genomic_DNA"/>
</dbReference>
<evidence type="ECO:0000313" key="4">
    <source>
        <dbReference type="Proteomes" id="UP000539953"/>
    </source>
</evidence>
<dbReference type="Gene3D" id="1.10.3020.10">
    <property type="entry name" value="alpha-amino acid ester hydrolase ( Helical cap domain)"/>
    <property type="match status" value="1"/>
</dbReference>
<dbReference type="SMART" id="SM00939">
    <property type="entry name" value="PepX_C"/>
    <property type="match status" value="1"/>
</dbReference>
<dbReference type="NCBIfam" id="TIGR00976">
    <property type="entry name" value="CocE_NonD"/>
    <property type="match status" value="1"/>
</dbReference>
<reference evidence="3 4" key="1">
    <citation type="submission" date="2020-08" db="EMBL/GenBank/DDBJ databases">
        <title>Genomic Encyclopedia of Type Strains, Phase IV (KMG-IV): sequencing the most valuable type-strain genomes for metagenomic binning, comparative biology and taxonomic classification.</title>
        <authorList>
            <person name="Goeker M."/>
        </authorList>
    </citation>
    <scope>NUCLEOTIDE SEQUENCE [LARGE SCALE GENOMIC DNA]</scope>
    <source>
        <strain evidence="3 4">DSM 25799</strain>
    </source>
</reference>
<dbReference type="InterPro" id="IPR050585">
    <property type="entry name" value="Xaa-Pro_dipeptidyl-ppase/CocE"/>
</dbReference>
<keyword evidence="4" id="KW-1185">Reference proteome</keyword>
<evidence type="ECO:0000259" key="2">
    <source>
        <dbReference type="SMART" id="SM00939"/>
    </source>
</evidence>
<dbReference type="GO" id="GO:0008239">
    <property type="term" value="F:dipeptidyl-peptidase activity"/>
    <property type="evidence" value="ECO:0007669"/>
    <property type="project" value="InterPro"/>
</dbReference>
<feature type="domain" description="Xaa-Pro dipeptidyl-peptidase C-terminal" evidence="2">
    <location>
        <begin position="444"/>
        <end position="691"/>
    </location>
</feature>
<evidence type="ECO:0000256" key="1">
    <source>
        <dbReference type="ARBA" id="ARBA00022801"/>
    </source>
</evidence>
<dbReference type="PANTHER" id="PTHR43056:SF10">
    <property type="entry name" value="COCE_NOND FAMILY, PUTATIVE (AFU_ORTHOLOGUE AFUA_7G00600)-RELATED"/>
    <property type="match status" value="1"/>
</dbReference>
<dbReference type="InterPro" id="IPR013736">
    <property type="entry name" value="Xaa-Pro_dipept_C"/>
</dbReference>
<dbReference type="Gene3D" id="3.40.50.1820">
    <property type="entry name" value="alpha/beta hydrolase"/>
    <property type="match status" value="1"/>
</dbReference>
<dbReference type="Proteomes" id="UP000539953">
    <property type="component" value="Unassembled WGS sequence"/>
</dbReference>
<dbReference type="SUPFAM" id="SSF53474">
    <property type="entry name" value="alpha/beta-Hydrolases"/>
    <property type="match status" value="1"/>
</dbReference>
<keyword evidence="1" id="KW-0378">Hydrolase</keyword>
<dbReference type="InterPro" id="IPR029058">
    <property type="entry name" value="AB_hydrolase_fold"/>
</dbReference>
<proteinExistence type="predicted"/>
<dbReference type="InterPro" id="IPR008979">
    <property type="entry name" value="Galactose-bd-like_sf"/>
</dbReference>
<sequence>MNTWTLYVSGINYGQLERSQSGFRLSLLDIHTAAYKSWQGLDAETCRYLQGLTHIDFAHLGARLHACQTALNIGKSQFTLADGCRYQKKDANHYIQRDVKFPLDLIVSDGEIVGVQTPGREGTTVLVDPNYKNLTVIHAWEKYFEPHIHPIADVKTVFIPMRDGVRLATDIWLPADVKEPVSCILVRTPYGRDLDAVTFLRYVQRGFALAVQDVRGRNDSEGDWLPEYSETEDGSDTLDYLADQDWCSGRIGMIGGSYLGYVQWAAAASGNPHLKAMVSQVCSGSAFIDIPRRGGTLISGMLAWAFAVSQRKMDAAKMVRDDWDEVLAYRPLADVCKHALGYPVPFWTEWLSHDHDDAFWYRGDWYQRALDNGGVDVPTLIMSGWFDDNGMGTTQALDLTKEAKPGRRKVILGPWKHSGNADYDIHGVYMGDNAIRYDLDLQYFLWFQRYLEGIENGIDRTAPVEYFTLGQNQWKQSQQWPPEQTQPLTLYLSGKDANTRLGHGTLTFEKEAAAVKDTLIYDPKNPAVNIIDMSENELEVPEDYTEQEKQTDYLVYTSEPLKEDIIMTGDAKVRLYVQSDVPDTDIVVRLTRVDEDGTSIKLADGLFNMKFVEGFDHKVYMEKDRVYPITIRTTKLSAVFAKGQRIRLTVTSSAVNFIFPNPNTKEGFSSMKTQIAHNSLWHGGSYAARIEFPAEKD</sequence>
<dbReference type="Pfam" id="PF02129">
    <property type="entry name" value="Peptidase_S15"/>
    <property type="match status" value="1"/>
</dbReference>
<protein>
    <recommendedName>
        <fullName evidence="2">Xaa-Pro dipeptidyl-peptidase C-terminal domain-containing protein</fullName>
    </recommendedName>
</protein>
<accession>A0A7W8FXU6</accession>
<comment type="caution">
    <text evidence="3">The sequence shown here is derived from an EMBL/GenBank/DDBJ whole genome shotgun (WGS) entry which is preliminary data.</text>
</comment>
<dbReference type="InterPro" id="IPR000383">
    <property type="entry name" value="Xaa-Pro-like_dom"/>
</dbReference>
<dbReference type="Gene3D" id="2.60.120.260">
    <property type="entry name" value="Galactose-binding domain-like"/>
    <property type="match status" value="1"/>
</dbReference>
<evidence type="ECO:0000313" key="3">
    <source>
        <dbReference type="EMBL" id="MBB5183337.1"/>
    </source>
</evidence>
<gene>
    <name evidence="3" type="ORF">HNQ47_001358</name>
</gene>
<dbReference type="InterPro" id="IPR005674">
    <property type="entry name" value="CocE/Ser_esterase"/>
</dbReference>
<dbReference type="AlphaFoldDB" id="A0A7W8FXU6"/>
<dbReference type="RefSeq" id="WP_183328627.1">
    <property type="nucleotide sequence ID" value="NZ_JACHHK010000004.1"/>
</dbReference>
<dbReference type="Pfam" id="PF08530">
    <property type="entry name" value="PepX_C"/>
    <property type="match status" value="1"/>
</dbReference>
<dbReference type="SUPFAM" id="SSF49785">
    <property type="entry name" value="Galactose-binding domain-like"/>
    <property type="match status" value="1"/>
</dbReference>
<name>A0A7W8FXU6_9FIRM</name>